<accession>A0A4U3KSW9</accession>
<dbReference type="InterPro" id="IPR025184">
    <property type="entry name" value="AadA_C"/>
</dbReference>
<dbReference type="InterPro" id="IPR043519">
    <property type="entry name" value="NT_sf"/>
</dbReference>
<keyword evidence="1" id="KW-0808">Transferase</keyword>
<dbReference type="Proteomes" id="UP000305511">
    <property type="component" value="Unassembled WGS sequence"/>
</dbReference>
<feature type="domain" description="Polymerase nucleotidyl transferase" evidence="2">
    <location>
        <begin position="27"/>
        <end position="70"/>
    </location>
</feature>
<dbReference type="Pfam" id="PF01909">
    <property type="entry name" value="NTP_transf_2"/>
    <property type="match status" value="1"/>
</dbReference>
<proteinExistence type="predicted"/>
<dbReference type="EMBL" id="SIYF01000561">
    <property type="protein sequence ID" value="TKK63986.1"/>
    <property type="molecule type" value="Genomic_DNA"/>
</dbReference>
<feature type="domain" description="Adenylyltransferase AadA C-terminal" evidence="3">
    <location>
        <begin position="156"/>
        <end position="256"/>
    </location>
</feature>
<evidence type="ECO:0000259" key="2">
    <source>
        <dbReference type="Pfam" id="PF01909"/>
    </source>
</evidence>
<dbReference type="CDD" id="cd05403">
    <property type="entry name" value="NT_KNTase_like"/>
    <property type="match status" value="1"/>
</dbReference>
<evidence type="ECO:0000313" key="4">
    <source>
        <dbReference type="EMBL" id="TKK63986.1"/>
    </source>
</evidence>
<sequence length="261" mass="30192">MSINNGGIIVVHQLLAQMENGYMKIIKENLVGIYLHGSYAFGTYCHSVSDLDVLIVVYEKLTIDEKKQLLDYTINILDKWAPKKGIEFHVLQLKDTINLSYPIPFDLHFSPIHRSRYLTNKNKYIEDMMGYDEDLVAHFMITKLYGKVLVGKPIDSVFGWINQKKYFESIVADVKEAKKEIVQQPMYVILNLCRVMAFKQENKILSKRAGGEWGLVHFPTNYHSLIQLALKEYQGETVLLEQYNDSELNDFADITLSLLFK</sequence>
<comment type="caution">
    <text evidence="4">The sequence shown here is derived from an EMBL/GenBank/DDBJ whole genome shotgun (WGS) entry which is preliminary data.</text>
</comment>
<dbReference type="InterPro" id="IPR002934">
    <property type="entry name" value="Polymerase_NTP_transf_dom"/>
</dbReference>
<dbReference type="GO" id="GO:0016779">
    <property type="term" value="F:nucleotidyltransferase activity"/>
    <property type="evidence" value="ECO:0007669"/>
    <property type="project" value="InterPro"/>
</dbReference>
<dbReference type="AlphaFoldDB" id="A0A4U3KSW9"/>
<gene>
    <name evidence="4" type="ORF">EY666_17395</name>
</gene>
<dbReference type="Gene3D" id="3.30.460.10">
    <property type="entry name" value="Beta Polymerase, domain 2"/>
    <property type="match status" value="1"/>
</dbReference>
<evidence type="ECO:0000259" key="3">
    <source>
        <dbReference type="Pfam" id="PF13427"/>
    </source>
</evidence>
<dbReference type="SUPFAM" id="SSF81301">
    <property type="entry name" value="Nucleotidyltransferase"/>
    <property type="match status" value="1"/>
</dbReference>
<reference evidence="4 5" key="1">
    <citation type="submission" date="2019-02" db="EMBL/GenBank/DDBJ databases">
        <title>Bacteria dissemination in different level of health care in South Africa: the effectiveness of infections prevention and control.</title>
        <authorList>
            <person name="Shobo C."/>
            <person name="Amoako D.G."/>
            <person name="Allam M."/>
            <person name="Ismail A."/>
            <person name="Bester L.A."/>
            <person name="Essack S.Y."/>
        </authorList>
    </citation>
    <scope>NUCLEOTIDE SEQUENCE [LARGE SCALE GENOMIC DNA]</scope>
    <source>
        <strain evidence="4 5">2SIL2</strain>
    </source>
</reference>
<evidence type="ECO:0000313" key="5">
    <source>
        <dbReference type="Proteomes" id="UP000305511"/>
    </source>
</evidence>
<evidence type="ECO:0000256" key="1">
    <source>
        <dbReference type="ARBA" id="ARBA00022679"/>
    </source>
</evidence>
<dbReference type="Pfam" id="PF13427">
    <property type="entry name" value="AadA_C"/>
    <property type="match status" value="1"/>
</dbReference>
<name>A0A4U3KSW9_ENTFL</name>
<organism evidence="4 5">
    <name type="scientific">Enterococcus faecalis</name>
    <name type="common">Streptococcus faecalis</name>
    <dbReference type="NCBI Taxonomy" id="1351"/>
    <lineage>
        <taxon>Bacteria</taxon>
        <taxon>Bacillati</taxon>
        <taxon>Bacillota</taxon>
        <taxon>Bacilli</taxon>
        <taxon>Lactobacillales</taxon>
        <taxon>Enterococcaceae</taxon>
        <taxon>Enterococcus</taxon>
    </lineage>
</organism>
<protein>
    <submittedName>
        <fullName evidence="4">DUF4111 domain-containing protein</fullName>
    </submittedName>
</protein>